<feature type="domain" description="Beta-lactamase-related" evidence="3">
    <location>
        <begin position="25"/>
        <end position="316"/>
    </location>
</feature>
<evidence type="ECO:0000259" key="3">
    <source>
        <dbReference type="Pfam" id="PF00144"/>
    </source>
</evidence>
<evidence type="ECO:0000256" key="1">
    <source>
        <dbReference type="ARBA" id="ARBA00004370"/>
    </source>
</evidence>
<keyword evidence="5" id="KW-1185">Reference proteome</keyword>
<keyword evidence="4" id="KW-0378">Hydrolase</keyword>
<dbReference type="SUPFAM" id="SSF56601">
    <property type="entry name" value="beta-lactamase/transpeptidase-like"/>
    <property type="match status" value="1"/>
</dbReference>
<comment type="subcellular location">
    <subcellularLocation>
        <location evidence="1">Membrane</location>
    </subcellularLocation>
</comment>
<dbReference type="PANTHER" id="PTHR46825:SF11">
    <property type="entry name" value="PENICILLIN-BINDING PROTEIN 4"/>
    <property type="match status" value="1"/>
</dbReference>
<evidence type="ECO:0000313" key="5">
    <source>
        <dbReference type="Proteomes" id="UP000640274"/>
    </source>
</evidence>
<dbReference type="InterPro" id="IPR050491">
    <property type="entry name" value="AmpC-like"/>
</dbReference>
<dbReference type="RefSeq" id="WP_199017661.1">
    <property type="nucleotide sequence ID" value="NZ_JAELUP010000005.1"/>
</dbReference>
<dbReference type="Proteomes" id="UP000640274">
    <property type="component" value="Unassembled WGS sequence"/>
</dbReference>
<gene>
    <name evidence="4" type="ORF">JFN88_02205</name>
</gene>
<accession>A0A934J4E2</accession>
<dbReference type="Gene3D" id="3.40.710.10">
    <property type="entry name" value="DD-peptidase/beta-lactamase superfamily"/>
    <property type="match status" value="1"/>
</dbReference>
<dbReference type="AlphaFoldDB" id="A0A934J4E2"/>
<comment type="caution">
    <text evidence="4">The sequence shown here is derived from an EMBL/GenBank/DDBJ whole genome shotgun (WGS) entry which is preliminary data.</text>
</comment>
<dbReference type="InterPro" id="IPR001466">
    <property type="entry name" value="Beta-lactam-related"/>
</dbReference>
<dbReference type="InterPro" id="IPR012338">
    <property type="entry name" value="Beta-lactam/transpept-like"/>
</dbReference>
<dbReference type="PANTHER" id="PTHR46825">
    <property type="entry name" value="D-ALANYL-D-ALANINE-CARBOXYPEPTIDASE/ENDOPEPTIDASE AMPH"/>
    <property type="match status" value="1"/>
</dbReference>
<sequence>MIKTKIKEAIRIGIGETRVPFSGVLNISEGGTTILEQGYGYANRSEHIENKAGTRFNIASGSKIFTAVAVCQLVEKGLLSLDTRLSDCTDISFPLFDPGVTVHHLLTHSSGIPDYFDEEVMTGYEQLWVATPMYAMTSAASFLPLFQNKEMKFAPGERFSYSNAGFIVLGLIVEHLTGTTFTEYVEEHIFRVCGMKDSGYYRLDQLPERTAIGYIDNGEHWKTNIYSLPVQGAPDGGAFTTAGDMDTFWDALLGHQLLSRQMTERILTPQIQDHDHLHYGYGVWIVRLNGMNFKYVVMGYDPGNEMQSATYAKSGYRVHILTNCNGAVGTIVDTIDKVLYAADQSNSQFI</sequence>
<keyword evidence="2" id="KW-0472">Membrane</keyword>
<dbReference type="EMBL" id="JAELUP010000005">
    <property type="protein sequence ID" value="MBJ6360133.1"/>
    <property type="molecule type" value="Genomic_DNA"/>
</dbReference>
<organism evidence="4 5">
    <name type="scientific">Paenibacillus roseus</name>
    <dbReference type="NCBI Taxonomy" id="2798579"/>
    <lineage>
        <taxon>Bacteria</taxon>
        <taxon>Bacillati</taxon>
        <taxon>Bacillota</taxon>
        <taxon>Bacilli</taxon>
        <taxon>Bacillales</taxon>
        <taxon>Paenibacillaceae</taxon>
        <taxon>Paenibacillus</taxon>
    </lineage>
</organism>
<evidence type="ECO:0000256" key="2">
    <source>
        <dbReference type="ARBA" id="ARBA00023136"/>
    </source>
</evidence>
<protein>
    <submittedName>
        <fullName evidence="4">Serine hydrolase</fullName>
    </submittedName>
</protein>
<dbReference type="GO" id="GO:0016787">
    <property type="term" value="F:hydrolase activity"/>
    <property type="evidence" value="ECO:0007669"/>
    <property type="project" value="UniProtKB-KW"/>
</dbReference>
<reference evidence="4" key="1">
    <citation type="submission" date="2020-12" db="EMBL/GenBank/DDBJ databases">
        <authorList>
            <person name="Huq M.A."/>
        </authorList>
    </citation>
    <scope>NUCLEOTIDE SEQUENCE</scope>
    <source>
        <strain evidence="4">MAHUQ-46</strain>
    </source>
</reference>
<dbReference type="GO" id="GO:0016020">
    <property type="term" value="C:membrane"/>
    <property type="evidence" value="ECO:0007669"/>
    <property type="project" value="UniProtKB-SubCell"/>
</dbReference>
<name>A0A934J4E2_9BACL</name>
<evidence type="ECO:0000313" key="4">
    <source>
        <dbReference type="EMBL" id="MBJ6360133.1"/>
    </source>
</evidence>
<dbReference type="Pfam" id="PF00144">
    <property type="entry name" value="Beta-lactamase"/>
    <property type="match status" value="1"/>
</dbReference>
<proteinExistence type="predicted"/>